<dbReference type="AlphaFoldDB" id="A0A2T0B8B7"/>
<dbReference type="NCBIfam" id="NF040898">
    <property type="entry name" value="CC_mini_metal"/>
    <property type="match status" value="1"/>
</dbReference>
<organism evidence="1 2">
    <name type="scientific">Clostridium liquoris</name>
    <dbReference type="NCBI Taxonomy" id="1289519"/>
    <lineage>
        <taxon>Bacteria</taxon>
        <taxon>Bacillati</taxon>
        <taxon>Bacillota</taxon>
        <taxon>Clostridia</taxon>
        <taxon>Eubacteriales</taxon>
        <taxon>Clostridiaceae</taxon>
        <taxon>Clostridium</taxon>
    </lineage>
</organism>
<name>A0A2T0B8B7_9CLOT</name>
<dbReference type="RefSeq" id="WP_170063627.1">
    <property type="nucleotide sequence ID" value="NZ_PVXO01000009.1"/>
</dbReference>
<reference evidence="1 2" key="1">
    <citation type="submission" date="2018-03" db="EMBL/GenBank/DDBJ databases">
        <title>Genome sequence of Clostridium liquoris DSM 100320.</title>
        <authorList>
            <person name="Poehlein A."/>
            <person name="Daniel R."/>
        </authorList>
    </citation>
    <scope>NUCLEOTIDE SEQUENCE [LARGE SCALE GENOMIC DNA]</scope>
    <source>
        <strain evidence="1 2">DSM 100320</strain>
    </source>
</reference>
<evidence type="ECO:0000313" key="1">
    <source>
        <dbReference type="EMBL" id="PRR80126.1"/>
    </source>
</evidence>
<accession>A0A2T0B8B7</accession>
<gene>
    <name evidence="1" type="ORF">CLLI_05100</name>
</gene>
<comment type="caution">
    <text evidence="1">The sequence shown here is derived from an EMBL/GenBank/DDBJ whole genome shotgun (WGS) entry which is preliminary data.</text>
</comment>
<keyword evidence="2" id="KW-1185">Reference proteome</keyword>
<protein>
    <submittedName>
        <fullName evidence="1">Uncharacterized protein</fullName>
    </submittedName>
</protein>
<dbReference type="Proteomes" id="UP000239706">
    <property type="component" value="Unassembled WGS sequence"/>
</dbReference>
<proteinExistence type="predicted"/>
<sequence>MKNVFKRFIKKLADENSKTFPGNGKLDCCGLNKDNKGCKNKDPKK</sequence>
<evidence type="ECO:0000313" key="2">
    <source>
        <dbReference type="Proteomes" id="UP000239706"/>
    </source>
</evidence>
<dbReference type="EMBL" id="PVXO01000009">
    <property type="protein sequence ID" value="PRR80126.1"/>
    <property type="molecule type" value="Genomic_DNA"/>
</dbReference>